<dbReference type="Gene3D" id="3.40.33.10">
    <property type="entry name" value="CAP"/>
    <property type="match status" value="1"/>
</dbReference>
<dbReference type="InterPro" id="IPR035940">
    <property type="entry name" value="CAP_sf"/>
</dbReference>
<dbReference type="InterPro" id="IPR007253">
    <property type="entry name" value="Cell_wall-bd_2"/>
</dbReference>
<name>A0A2T0VFA3_9MICO</name>
<dbReference type="Gene3D" id="3.40.50.12090">
    <property type="match status" value="1"/>
</dbReference>
<evidence type="ECO:0000313" key="5">
    <source>
        <dbReference type="Proteomes" id="UP000237983"/>
    </source>
</evidence>
<gene>
    <name evidence="4" type="ORF">B0I08_10395</name>
</gene>
<dbReference type="Pfam" id="PF00188">
    <property type="entry name" value="CAP"/>
    <property type="match status" value="1"/>
</dbReference>
<proteinExistence type="predicted"/>
<dbReference type="OrthoDB" id="68195at2"/>
<dbReference type="InterPro" id="IPR014044">
    <property type="entry name" value="CAP_dom"/>
</dbReference>
<feature type="signal peptide" evidence="2">
    <location>
        <begin position="1"/>
        <end position="28"/>
    </location>
</feature>
<reference evidence="4 5" key="1">
    <citation type="submission" date="2018-03" db="EMBL/GenBank/DDBJ databases">
        <title>Genomic Encyclopedia of Type Strains, Phase III (KMG-III): the genomes of soil and plant-associated and newly described type strains.</title>
        <authorList>
            <person name="Whitman W."/>
        </authorList>
    </citation>
    <scope>NUCLEOTIDE SEQUENCE [LARGE SCALE GENOMIC DNA]</scope>
    <source>
        <strain evidence="4 5">CGMCC 1.12484</strain>
    </source>
</reference>
<comment type="caution">
    <text evidence="4">The sequence shown here is derived from an EMBL/GenBank/DDBJ whole genome shotgun (WGS) entry which is preliminary data.</text>
</comment>
<dbReference type="Proteomes" id="UP000237983">
    <property type="component" value="Unassembled WGS sequence"/>
</dbReference>
<evidence type="ECO:0000259" key="3">
    <source>
        <dbReference type="SMART" id="SM00198"/>
    </source>
</evidence>
<dbReference type="PANTHER" id="PTHR30032">
    <property type="entry name" value="N-ACETYLMURAMOYL-L-ALANINE AMIDASE-RELATED"/>
    <property type="match status" value="1"/>
</dbReference>
<dbReference type="SMART" id="SM00198">
    <property type="entry name" value="SCP"/>
    <property type="match status" value="1"/>
</dbReference>
<dbReference type="SUPFAM" id="SSF55797">
    <property type="entry name" value="PR-1-like"/>
    <property type="match status" value="1"/>
</dbReference>
<organism evidence="4 5">
    <name type="scientific">Glaciihabitans tibetensis</name>
    <dbReference type="NCBI Taxonomy" id="1266600"/>
    <lineage>
        <taxon>Bacteria</taxon>
        <taxon>Bacillati</taxon>
        <taxon>Actinomycetota</taxon>
        <taxon>Actinomycetes</taxon>
        <taxon>Micrococcales</taxon>
        <taxon>Microbacteriaceae</taxon>
        <taxon>Glaciihabitans</taxon>
    </lineage>
</organism>
<dbReference type="EMBL" id="PVTL01000003">
    <property type="protein sequence ID" value="PRY68890.1"/>
    <property type="molecule type" value="Genomic_DNA"/>
</dbReference>
<dbReference type="RefSeq" id="WP_106211025.1">
    <property type="nucleotide sequence ID" value="NZ_PVTL01000003.1"/>
</dbReference>
<feature type="region of interest" description="Disordered" evidence="1">
    <location>
        <begin position="153"/>
        <end position="172"/>
    </location>
</feature>
<protein>
    <submittedName>
        <fullName evidence="4">Putative cell wall binding repeat protein</fullName>
    </submittedName>
</protein>
<evidence type="ECO:0000256" key="1">
    <source>
        <dbReference type="SAM" id="MobiDB-lite"/>
    </source>
</evidence>
<dbReference type="Pfam" id="PF04122">
    <property type="entry name" value="CW_binding_2"/>
    <property type="match status" value="3"/>
</dbReference>
<feature type="chain" id="PRO_5015418555" evidence="2">
    <location>
        <begin position="29"/>
        <end position="479"/>
    </location>
</feature>
<dbReference type="InterPro" id="IPR051922">
    <property type="entry name" value="Bact_Sporulation_Assoc"/>
</dbReference>
<dbReference type="AlphaFoldDB" id="A0A2T0VFA3"/>
<sequence>MKRLVRYFAGIAVIAALLGTAGAWPAQAASVQDSVASLVNSERAAVGAASLVRDAQMDAAAQEWANTQASQRQMMHSTTQWRSARIPANWTIQGENVAAGYPTAERVMSGWMGSTGHRENILRKSFTRIGVGYSADGNYWVQIFAGYASNPAAPVSSPPTATPQPSDPSQAVVGGRTVTIGRITGADRYAVANGISQRGYPSGATTVFVATGANYPDALSAAPAATASHGPLLLTASASLPDSVRAELVRLRPDRIIVVGGENSVSWQVVSQLQSLAREVVRVAGDDRFEASRAVADYVFGDNGAATAYLATGTGFADALSAGSAAGSAAAPLILVDGGASRADDDTLDLFSSLGTRTVKIVGGPASITPAFASSVGAVVPGQVRLGGADRFAASVSVNRDAFTTSDTVYLATGYNFPDALAGAALAGKEKAPLFIVPSDCVPRGVLQSIESMRATKVVLLGGPASLSVRVASLQACVA</sequence>
<feature type="domain" description="SCP" evidence="3">
    <location>
        <begin position="30"/>
        <end position="150"/>
    </location>
</feature>
<dbReference type="CDD" id="cd05379">
    <property type="entry name" value="CAP_bacterial"/>
    <property type="match status" value="1"/>
</dbReference>
<evidence type="ECO:0000256" key="2">
    <source>
        <dbReference type="SAM" id="SignalP"/>
    </source>
</evidence>
<keyword evidence="2" id="KW-0732">Signal</keyword>
<evidence type="ECO:0000313" key="4">
    <source>
        <dbReference type="EMBL" id="PRY68890.1"/>
    </source>
</evidence>
<keyword evidence="5" id="KW-1185">Reference proteome</keyword>
<accession>A0A2T0VFA3</accession>
<dbReference type="PANTHER" id="PTHR30032:SF8">
    <property type="entry name" value="GERMINATION-SPECIFIC N-ACETYLMURAMOYL-L-ALANINE AMIDASE"/>
    <property type="match status" value="1"/>
</dbReference>
<feature type="compositionally biased region" description="Pro residues" evidence="1">
    <location>
        <begin position="156"/>
        <end position="166"/>
    </location>
</feature>